<feature type="transmembrane region" description="Helical" evidence="2">
    <location>
        <begin position="186"/>
        <end position="213"/>
    </location>
</feature>
<dbReference type="AlphaFoldDB" id="A0A7R7J0F8"/>
<reference evidence="3 4" key="1">
    <citation type="submission" date="2020-06" db="EMBL/GenBank/DDBJ databases">
        <title>Interaction of electrochemicaly active bacteria, Geobacter bremensis R4 on different carbon anode.</title>
        <authorList>
            <person name="Meng L."/>
            <person name="Yoshida N."/>
        </authorList>
    </citation>
    <scope>NUCLEOTIDE SEQUENCE [LARGE SCALE GENOMIC DNA]</scope>
    <source>
        <strain evidence="3 4">R4</strain>
    </source>
</reference>
<evidence type="ECO:0000313" key="3">
    <source>
        <dbReference type="EMBL" id="BCO11640.1"/>
    </source>
</evidence>
<feature type="transmembrane region" description="Helical" evidence="2">
    <location>
        <begin position="422"/>
        <end position="439"/>
    </location>
</feature>
<dbReference type="RefSeq" id="WP_185243667.1">
    <property type="nucleotide sequence ID" value="NZ_AP023213.1"/>
</dbReference>
<feature type="transmembrane region" description="Helical" evidence="2">
    <location>
        <begin position="356"/>
        <end position="380"/>
    </location>
</feature>
<feature type="compositionally biased region" description="Polar residues" evidence="1">
    <location>
        <begin position="1"/>
        <end position="11"/>
    </location>
</feature>
<accession>A0A7R7J0F8</accession>
<gene>
    <name evidence="3" type="ORF">GEOBRER4_n4043</name>
</gene>
<feature type="region of interest" description="Disordered" evidence="1">
    <location>
        <begin position="1"/>
        <end position="23"/>
    </location>
</feature>
<evidence type="ECO:0008006" key="5">
    <source>
        <dbReference type="Google" id="ProtNLM"/>
    </source>
</evidence>
<evidence type="ECO:0000256" key="2">
    <source>
        <dbReference type="SAM" id="Phobius"/>
    </source>
</evidence>
<proteinExistence type="predicted"/>
<dbReference type="Proteomes" id="UP000515472">
    <property type="component" value="Chromosome"/>
</dbReference>
<protein>
    <recommendedName>
        <fullName evidence="5">Thioredoxin domain-containing protein</fullName>
    </recommendedName>
</protein>
<feature type="transmembrane region" description="Helical" evidence="2">
    <location>
        <begin position="250"/>
        <end position="274"/>
    </location>
</feature>
<dbReference type="Gene3D" id="3.40.30.10">
    <property type="entry name" value="Glutaredoxin"/>
    <property type="match status" value="1"/>
</dbReference>
<evidence type="ECO:0000256" key="1">
    <source>
        <dbReference type="SAM" id="MobiDB-lite"/>
    </source>
</evidence>
<keyword evidence="4" id="KW-1185">Reference proteome</keyword>
<name>A0A7R7J0F8_9BACT</name>
<organism evidence="3 4">
    <name type="scientific">Citrifermentans bremense</name>
    <dbReference type="NCBI Taxonomy" id="60035"/>
    <lineage>
        <taxon>Bacteria</taxon>
        <taxon>Pseudomonadati</taxon>
        <taxon>Thermodesulfobacteriota</taxon>
        <taxon>Desulfuromonadia</taxon>
        <taxon>Geobacterales</taxon>
        <taxon>Geobacteraceae</taxon>
        <taxon>Citrifermentans</taxon>
    </lineage>
</organism>
<evidence type="ECO:0000313" key="4">
    <source>
        <dbReference type="Proteomes" id="UP000515472"/>
    </source>
</evidence>
<feature type="transmembrane region" description="Helical" evidence="2">
    <location>
        <begin position="225"/>
        <end position="244"/>
    </location>
</feature>
<keyword evidence="2" id="KW-1133">Transmembrane helix</keyword>
<feature type="transmembrane region" description="Helical" evidence="2">
    <location>
        <begin position="39"/>
        <end position="58"/>
    </location>
</feature>
<keyword evidence="2" id="KW-0812">Transmembrane</keyword>
<dbReference type="CDD" id="cd02947">
    <property type="entry name" value="TRX_family"/>
    <property type="match status" value="1"/>
</dbReference>
<dbReference type="EMBL" id="AP023213">
    <property type="protein sequence ID" value="BCO11640.1"/>
    <property type="molecule type" value="Genomic_DNA"/>
</dbReference>
<dbReference type="SUPFAM" id="SSF52833">
    <property type="entry name" value="Thioredoxin-like"/>
    <property type="match status" value="1"/>
</dbReference>
<keyword evidence="2" id="KW-0472">Membrane</keyword>
<sequence length="445" mass="48247">MRATIFTSPTTPGRRCGDSRGAATPSSPLAHRIRRLARFWLAGCLALLLLVPTALHAADTAPAATLHFFWGVGCPHCAQAKPFIEDLKKKYPTLRVESWEVLEKRENIPRLMAMARARHKEATGVPVFIIGPEMFSGFSPETAKEVEQAVALAVQPVAPREPAAPKSAPSPALRLPLLGPVDAQSLSLPVFTVVVALLDSFNPCAFFVLFFLLSLLIHAHSRRRMLLIGGLFVFFSGLVYFVFMAAWLNLFLITGGLPAITFAAGIVALFVGAVNVKDFFYFGQGVSLSIPEQQKPKLFARMRKLLRAEALPSLLAGTTVLALAANSYELLCTAGFPMVFTRMLTLRELPAYGYYAYLAFYCVIYVLPLAVIVGIFTVKLGERKLTQWQGRVLKLVSGLMMLGLGLVLLIDPSLLNNPLGSAALLAVTLAVAALLALLARKRGAG</sequence>
<feature type="transmembrane region" description="Helical" evidence="2">
    <location>
        <begin position="392"/>
        <end position="410"/>
    </location>
</feature>
<dbReference type="InterPro" id="IPR036249">
    <property type="entry name" value="Thioredoxin-like_sf"/>
</dbReference>
<feature type="transmembrane region" description="Helical" evidence="2">
    <location>
        <begin position="311"/>
        <end position="336"/>
    </location>
</feature>